<evidence type="ECO:0000313" key="3">
    <source>
        <dbReference type="Proteomes" id="UP001148614"/>
    </source>
</evidence>
<evidence type="ECO:0000313" key="2">
    <source>
        <dbReference type="EMBL" id="KAJ3566824.1"/>
    </source>
</evidence>
<accession>A0A9W8NBJ3</accession>
<feature type="domain" description="DUF7587" evidence="1">
    <location>
        <begin position="10"/>
        <end position="165"/>
    </location>
</feature>
<protein>
    <recommendedName>
        <fullName evidence="1">DUF7587 domain-containing protein</fullName>
    </recommendedName>
</protein>
<name>A0A9W8NBJ3_9PEZI</name>
<evidence type="ECO:0000259" key="1">
    <source>
        <dbReference type="Pfam" id="PF24494"/>
    </source>
</evidence>
<dbReference type="AlphaFoldDB" id="A0A9W8NBJ3"/>
<sequence>MAAPALPQSLPTNFYRVQDEHSFTLYDNSGNNGFESRGHYCMDYSHWINQGRFNAHLDWKHKTSEPTPFISVFDNEDDAKTWAAQRYLKKCRKIIVVRIFTRDLKPIVLPINFQERTVQLPAWEHPSGCVFLSTYNVRRELSVPVSVSRESEWFALDFIPATMITGVKRFP</sequence>
<dbReference type="InterPro" id="IPR056009">
    <property type="entry name" value="DUF7587"/>
</dbReference>
<keyword evidence="3" id="KW-1185">Reference proteome</keyword>
<dbReference type="Proteomes" id="UP001148614">
    <property type="component" value="Unassembled WGS sequence"/>
</dbReference>
<dbReference type="Pfam" id="PF24494">
    <property type="entry name" value="DUF7587"/>
    <property type="match status" value="1"/>
</dbReference>
<organism evidence="2 3">
    <name type="scientific">Xylaria arbuscula</name>
    <dbReference type="NCBI Taxonomy" id="114810"/>
    <lineage>
        <taxon>Eukaryota</taxon>
        <taxon>Fungi</taxon>
        <taxon>Dikarya</taxon>
        <taxon>Ascomycota</taxon>
        <taxon>Pezizomycotina</taxon>
        <taxon>Sordariomycetes</taxon>
        <taxon>Xylariomycetidae</taxon>
        <taxon>Xylariales</taxon>
        <taxon>Xylariaceae</taxon>
        <taxon>Xylaria</taxon>
    </lineage>
</organism>
<comment type="caution">
    <text evidence="2">The sequence shown here is derived from an EMBL/GenBank/DDBJ whole genome shotgun (WGS) entry which is preliminary data.</text>
</comment>
<reference evidence="2" key="1">
    <citation type="submission" date="2022-07" db="EMBL/GenBank/DDBJ databases">
        <title>Genome Sequence of Xylaria arbuscula.</title>
        <authorList>
            <person name="Buettner E."/>
        </authorList>
    </citation>
    <scope>NUCLEOTIDE SEQUENCE</scope>
    <source>
        <strain evidence="2">VT107</strain>
    </source>
</reference>
<dbReference type="EMBL" id="JANPWZ010001312">
    <property type="protein sequence ID" value="KAJ3566824.1"/>
    <property type="molecule type" value="Genomic_DNA"/>
</dbReference>
<gene>
    <name evidence="2" type="ORF">NPX13_g6989</name>
</gene>
<proteinExistence type="predicted"/>